<dbReference type="KEGG" id="dalk:DSCA_31150"/>
<accession>A0A5K7YL94</accession>
<dbReference type="RefSeq" id="WP_155317257.1">
    <property type="nucleotide sequence ID" value="NZ_AP021874.1"/>
</dbReference>
<evidence type="ECO:0000313" key="3">
    <source>
        <dbReference type="Proteomes" id="UP000427906"/>
    </source>
</evidence>
<dbReference type="OrthoDB" id="5414714at2"/>
<dbReference type="Proteomes" id="UP000427906">
    <property type="component" value="Chromosome"/>
</dbReference>
<dbReference type="AlphaFoldDB" id="A0A5K7YL94"/>
<gene>
    <name evidence="2" type="ORF">DSCA_31150</name>
</gene>
<reference evidence="2 3" key="1">
    <citation type="submission" date="2019-11" db="EMBL/GenBank/DDBJ databases">
        <title>Comparative genomics of hydrocarbon-degrading Desulfosarcina strains.</title>
        <authorList>
            <person name="Watanabe M."/>
            <person name="Kojima H."/>
            <person name="Fukui M."/>
        </authorList>
    </citation>
    <scope>NUCLEOTIDE SEQUENCE [LARGE SCALE GENOMIC DNA]</scope>
    <source>
        <strain evidence="2 3">PL12</strain>
    </source>
</reference>
<keyword evidence="1" id="KW-0732">Signal</keyword>
<proteinExistence type="predicted"/>
<name>A0A5K7YL94_9BACT</name>
<organism evidence="2 3">
    <name type="scientific">Desulfosarcina alkanivorans</name>
    <dbReference type="NCBI Taxonomy" id="571177"/>
    <lineage>
        <taxon>Bacteria</taxon>
        <taxon>Pseudomonadati</taxon>
        <taxon>Thermodesulfobacteriota</taxon>
        <taxon>Desulfobacteria</taxon>
        <taxon>Desulfobacterales</taxon>
        <taxon>Desulfosarcinaceae</taxon>
        <taxon>Desulfosarcina</taxon>
    </lineage>
</organism>
<evidence type="ECO:0000313" key="2">
    <source>
        <dbReference type="EMBL" id="BBO69185.1"/>
    </source>
</evidence>
<evidence type="ECO:0000256" key="1">
    <source>
        <dbReference type="SAM" id="SignalP"/>
    </source>
</evidence>
<keyword evidence="3" id="KW-1185">Reference proteome</keyword>
<protein>
    <recommendedName>
        <fullName evidence="4">Alginate export domain-containing protein</fullName>
    </recommendedName>
</protein>
<feature type="signal peptide" evidence="1">
    <location>
        <begin position="1"/>
        <end position="22"/>
    </location>
</feature>
<feature type="chain" id="PRO_5024377623" description="Alginate export domain-containing protein" evidence="1">
    <location>
        <begin position="23"/>
        <end position="536"/>
    </location>
</feature>
<dbReference type="SUPFAM" id="SSF56935">
    <property type="entry name" value="Porins"/>
    <property type="match status" value="1"/>
</dbReference>
<dbReference type="EMBL" id="AP021874">
    <property type="protein sequence ID" value="BBO69185.1"/>
    <property type="molecule type" value="Genomic_DNA"/>
</dbReference>
<evidence type="ECO:0008006" key="4">
    <source>
        <dbReference type="Google" id="ProtNLM"/>
    </source>
</evidence>
<sequence>MKNVRFVVAICAALMIAAPAMALDLEISGHYFVEGYNHSNQELKDTDATNDYLSMEFMAKPVFKINDNITLTTQFTALQDHVWGKNAFPQAGNEILPISDSNGNFITTGERDDNGFLVTGSPEVDSSNNFDWKAAYMTIKTPIGGFIVGRYIDTPWGLGLGDSTASHGSNDRHKDRIMWVIPVGDFISGAVYQKNVENDDNNLVSDQDFTKAYVFSAYKQKNWSTGLLFAKYTHKDYPSSKNLQTAVRNAAIAKQTEALTTAGALAAGADLATALAAGANAAAPAAAASTAAYETRGSLDLWVLDPYFKGTFGGLGIEAELLYGWGDVDQNGIGTDDLDAEGMGYMFDLSYDFGPFSLMAGTTFISGDWDLNDDTASPMGYFEPSIDHERGFLLTSDTSGLETTLGGRVNDPTVNGTGPLGMPMGNLSGGPGTVTGQAGAQMFYVDIGWQVMEKLELGLFVVTSKADDVPKTITGNEWDDDHGEEFDFKIKWNIMDNLTFSGIVAHLSAGDYWKQGDPSREVEDLTTFYGQLIVEF</sequence>